<proteinExistence type="inferred from homology"/>
<keyword evidence="7" id="KW-1185">Reference proteome</keyword>
<keyword evidence="6" id="KW-0378">Hydrolase</keyword>
<dbReference type="GO" id="GO:0006310">
    <property type="term" value="P:DNA recombination"/>
    <property type="evidence" value="ECO:0007669"/>
    <property type="project" value="UniProtKB-KW"/>
</dbReference>
<dbReference type="GO" id="GO:0004527">
    <property type="term" value="F:exonuclease activity"/>
    <property type="evidence" value="ECO:0007669"/>
    <property type="project" value="UniProtKB-KW"/>
</dbReference>
<dbReference type="InterPro" id="IPR007476">
    <property type="entry name" value="RdgC"/>
</dbReference>
<dbReference type="GO" id="GO:0043590">
    <property type="term" value="C:bacterial nucleoid"/>
    <property type="evidence" value="ECO:0007669"/>
    <property type="project" value="TreeGrafter"/>
</dbReference>
<evidence type="ECO:0000256" key="3">
    <source>
        <dbReference type="ARBA" id="ARBA00022296"/>
    </source>
</evidence>
<keyword evidence="6" id="KW-0269">Exonuclease</keyword>
<keyword evidence="6" id="KW-0540">Nuclease</keyword>
<dbReference type="EMBL" id="MSYM01000020">
    <property type="protein sequence ID" value="OLP04659.1"/>
    <property type="molecule type" value="Genomic_DNA"/>
</dbReference>
<evidence type="ECO:0000313" key="7">
    <source>
        <dbReference type="Proteomes" id="UP000185911"/>
    </source>
</evidence>
<keyword evidence="5" id="KW-0233">DNA recombination</keyword>
<gene>
    <name evidence="6" type="ORF">BLL52_4275</name>
</gene>
<accession>A0A1Q8Y9L0</accession>
<evidence type="ECO:0000256" key="2">
    <source>
        <dbReference type="ARBA" id="ARBA00008657"/>
    </source>
</evidence>
<name>A0A1Q8Y9L0_9BURK</name>
<evidence type="ECO:0000256" key="1">
    <source>
        <dbReference type="ARBA" id="ARBA00004453"/>
    </source>
</evidence>
<dbReference type="Proteomes" id="UP000185911">
    <property type="component" value="Unassembled WGS sequence"/>
</dbReference>
<sequence length="304" mass="32816">MFKNASVFRIALPNHFDAASLANEAEKAAFLPCGPTQERSIGWVPPRDQAHGALVESVGGHWMMKLMIESRSVPGKALNEAVDERCAKILEQTGRSPGKKEKRDIKEDAKLALLPQAFPKKTAVLVWIDRMAGFLVLDSATASKADEVVTRLVQLGEGIVVTAISTTQSPGTVMTGWLADGDQVESGERFGFDVATSCELMAKDESKARVRYSNHNLMCSDVIGHILSGKTATKLGLTYEDRVAFCLSEAGTLSGLKFLDVVFADSAKTHEDEFDANVTILTGEMSKLIPNLIDSLGGEMAVVE</sequence>
<dbReference type="Pfam" id="PF04381">
    <property type="entry name" value="RdgC"/>
    <property type="match status" value="1"/>
</dbReference>
<dbReference type="PANTHER" id="PTHR38103:SF1">
    <property type="entry name" value="RECOMBINATION-ASSOCIATED PROTEIN RDGC"/>
    <property type="match status" value="1"/>
</dbReference>
<keyword evidence="4" id="KW-0963">Cytoplasm</keyword>
<dbReference type="RefSeq" id="WP_075588300.1">
    <property type="nucleotide sequence ID" value="NZ_MSYM01000020.1"/>
</dbReference>
<evidence type="ECO:0000256" key="4">
    <source>
        <dbReference type="ARBA" id="ARBA00022490"/>
    </source>
</evidence>
<reference evidence="6 7" key="1">
    <citation type="submission" date="2017-01" db="EMBL/GenBank/DDBJ databases">
        <title>Genome sequence of Rhodoferax antarcticus ANT.BR, a psychrophilic purple nonsulfur bacterium from an Antarctic microbial mat.</title>
        <authorList>
            <person name="Baker J."/>
            <person name="Riester C."/>
            <person name="Skinner B."/>
            <person name="Newell A."/>
            <person name="Swingley W."/>
            <person name="Madigan M."/>
            <person name="Jung D."/>
            <person name="Asao M."/>
            <person name="Chen M."/>
            <person name="Loughlin P."/>
            <person name="Pan H."/>
            <person name="Lin S."/>
            <person name="Li N."/>
            <person name="Shaw J."/>
            <person name="Prado M."/>
            <person name="Sherman C."/>
            <person name="Li X."/>
            <person name="Tang J."/>
            <person name="Blankenship R."/>
            <person name="Zhao T."/>
            <person name="Touchman J."/>
            <person name="Sattley M."/>
        </authorList>
    </citation>
    <scope>NUCLEOTIDE SEQUENCE [LARGE SCALE GENOMIC DNA]</scope>
    <source>
        <strain evidence="6 7">ANT.BR</strain>
    </source>
</reference>
<comment type="similarity">
    <text evidence="2">Belongs to the RdgC family.</text>
</comment>
<comment type="caution">
    <text evidence="6">The sequence shown here is derived from an EMBL/GenBank/DDBJ whole genome shotgun (WGS) entry which is preliminary data.</text>
</comment>
<dbReference type="GO" id="GO:0000018">
    <property type="term" value="P:regulation of DNA recombination"/>
    <property type="evidence" value="ECO:0007669"/>
    <property type="project" value="TreeGrafter"/>
</dbReference>
<evidence type="ECO:0000313" key="6">
    <source>
        <dbReference type="EMBL" id="OLP04659.1"/>
    </source>
</evidence>
<evidence type="ECO:0000256" key="5">
    <source>
        <dbReference type="ARBA" id="ARBA00023172"/>
    </source>
</evidence>
<comment type="subcellular location">
    <subcellularLocation>
        <location evidence="1">Cytoplasm</location>
        <location evidence="1">Nucleoid</location>
    </subcellularLocation>
</comment>
<dbReference type="NCBIfam" id="NF001463">
    <property type="entry name" value="PRK00321.1-4"/>
    <property type="match status" value="1"/>
</dbReference>
<dbReference type="GO" id="GO:0003690">
    <property type="term" value="F:double-stranded DNA binding"/>
    <property type="evidence" value="ECO:0007669"/>
    <property type="project" value="TreeGrafter"/>
</dbReference>
<dbReference type="PANTHER" id="PTHR38103">
    <property type="entry name" value="RECOMBINATION-ASSOCIATED PROTEIN RDGC"/>
    <property type="match status" value="1"/>
</dbReference>
<organism evidence="6 7">
    <name type="scientific">Rhodoferax antarcticus ANT.BR</name>
    <dbReference type="NCBI Taxonomy" id="1111071"/>
    <lineage>
        <taxon>Bacteria</taxon>
        <taxon>Pseudomonadati</taxon>
        <taxon>Pseudomonadota</taxon>
        <taxon>Betaproteobacteria</taxon>
        <taxon>Burkholderiales</taxon>
        <taxon>Comamonadaceae</taxon>
        <taxon>Rhodoferax</taxon>
    </lineage>
</organism>
<dbReference type="AlphaFoldDB" id="A0A1Q8Y9L0"/>
<protein>
    <recommendedName>
        <fullName evidence="3">Recombination-associated protein RdgC</fullName>
    </recommendedName>
</protein>